<feature type="domain" description="Thioredoxin" evidence="7">
    <location>
        <begin position="1"/>
        <end position="115"/>
    </location>
</feature>
<dbReference type="RefSeq" id="WP_109722660.1">
    <property type="nucleotide sequence ID" value="NZ_MSZV01000029.1"/>
</dbReference>
<dbReference type="Proteomes" id="UP000245812">
    <property type="component" value="Unassembled WGS sequence"/>
</dbReference>
<dbReference type="PRINTS" id="PR00421">
    <property type="entry name" value="THIOREDOXIN"/>
</dbReference>
<dbReference type="SUPFAM" id="SSF48452">
    <property type="entry name" value="TPR-like"/>
    <property type="match status" value="1"/>
</dbReference>
<dbReference type="Pfam" id="PF14559">
    <property type="entry name" value="TPR_19"/>
    <property type="match status" value="1"/>
</dbReference>
<dbReference type="PROSITE" id="PS51352">
    <property type="entry name" value="THIOREDOXIN_2"/>
    <property type="match status" value="1"/>
</dbReference>
<dbReference type="InterPro" id="IPR017937">
    <property type="entry name" value="Thioredoxin_CS"/>
</dbReference>
<dbReference type="InterPro" id="IPR013766">
    <property type="entry name" value="Thioredoxin_domain"/>
</dbReference>
<gene>
    <name evidence="8" type="ORF">C7456_103203</name>
</gene>
<evidence type="ECO:0000259" key="7">
    <source>
        <dbReference type="PROSITE" id="PS51352"/>
    </source>
</evidence>
<dbReference type="Gene3D" id="1.25.40.10">
    <property type="entry name" value="Tetratricopeptide repeat domain"/>
    <property type="match status" value="2"/>
</dbReference>
<comment type="caution">
    <text evidence="8">The sequence shown here is derived from an EMBL/GenBank/DDBJ whole genome shotgun (WGS) entry which is preliminary data.</text>
</comment>
<dbReference type="Gene3D" id="3.40.30.10">
    <property type="entry name" value="Glutaredoxin"/>
    <property type="match status" value="1"/>
</dbReference>
<dbReference type="NCBIfam" id="TIGR01068">
    <property type="entry name" value="thioredoxin"/>
    <property type="match status" value="1"/>
</dbReference>
<sequence length="285" mass="30824">MSTTLPSHVIDVDQSNFEAEVLQASLDAPVLVDFWATWCGPCKTLGPMLEKLAAEYNGAFRLAKVDVDKSQQLAAMFGIRSVPTVMLVKDGQILDGFAGALPEGQLRQFLDQYVQPLDGAPAQEEAAPETPEEAISRLQQEIAATPDRPELKLDLALALMRAGRADAAEAELDALPANLATDARAVRLRNQLDLARALEGAPALEELQRRVAADGGDWAARDLLGVRLLLEGDPAAGLEQFLAILEKARDWNDGAAKKRLLAAFATLDDAGLVGRYRRRMASLLF</sequence>
<dbReference type="AlphaFoldDB" id="A0A316II04"/>
<keyword evidence="9" id="KW-1185">Reference proteome</keyword>
<dbReference type="SUPFAM" id="SSF52833">
    <property type="entry name" value="Thioredoxin-like"/>
    <property type="match status" value="1"/>
</dbReference>
<dbReference type="InterPro" id="IPR005746">
    <property type="entry name" value="Thioredoxin"/>
</dbReference>
<dbReference type="GO" id="GO:0006950">
    <property type="term" value="P:response to stress"/>
    <property type="evidence" value="ECO:0007669"/>
    <property type="project" value="UniProtKB-ARBA"/>
</dbReference>
<protein>
    <recommendedName>
        <fullName evidence="6">Thioredoxin</fullName>
    </recommendedName>
</protein>
<keyword evidence="3" id="KW-0249">Electron transport</keyword>
<dbReference type="Pfam" id="PF14561">
    <property type="entry name" value="TPR_20"/>
    <property type="match status" value="1"/>
</dbReference>
<keyword evidence="4" id="KW-1015">Disulfide bond</keyword>
<evidence type="ECO:0000256" key="2">
    <source>
        <dbReference type="ARBA" id="ARBA00022448"/>
    </source>
</evidence>
<reference evidence="8 9" key="1">
    <citation type="submission" date="2018-05" db="EMBL/GenBank/DDBJ databases">
        <title>Genomic Encyclopedia of Type Strains, Phase IV (KMG-IV): sequencing the most valuable type-strain genomes for metagenomic binning, comparative biology and taxonomic classification.</title>
        <authorList>
            <person name="Goeker M."/>
        </authorList>
    </citation>
    <scope>NUCLEOTIDE SEQUENCE [LARGE SCALE GENOMIC DNA]</scope>
    <source>
        <strain evidence="8 9">DSM 14263</strain>
    </source>
</reference>
<dbReference type="InterPro" id="IPR011990">
    <property type="entry name" value="TPR-like_helical_dom_sf"/>
</dbReference>
<evidence type="ECO:0000313" key="9">
    <source>
        <dbReference type="Proteomes" id="UP000245812"/>
    </source>
</evidence>
<evidence type="ECO:0000256" key="6">
    <source>
        <dbReference type="NCBIfam" id="TIGR01068"/>
    </source>
</evidence>
<dbReference type="Pfam" id="PF00085">
    <property type="entry name" value="Thioredoxin"/>
    <property type="match status" value="1"/>
</dbReference>
<dbReference type="GO" id="GO:0005737">
    <property type="term" value="C:cytoplasm"/>
    <property type="evidence" value="ECO:0007669"/>
    <property type="project" value="TreeGrafter"/>
</dbReference>
<dbReference type="PANTHER" id="PTHR45663">
    <property type="entry name" value="GEO12009P1"/>
    <property type="match status" value="1"/>
</dbReference>
<evidence type="ECO:0000256" key="3">
    <source>
        <dbReference type="ARBA" id="ARBA00022982"/>
    </source>
</evidence>
<dbReference type="InterPro" id="IPR036249">
    <property type="entry name" value="Thioredoxin-like_sf"/>
</dbReference>
<comment type="similarity">
    <text evidence="1">Belongs to the thioredoxin family.</text>
</comment>
<organism evidence="8 9">
    <name type="scientific">Fulvimonas soli</name>
    <dbReference type="NCBI Taxonomy" id="155197"/>
    <lineage>
        <taxon>Bacteria</taxon>
        <taxon>Pseudomonadati</taxon>
        <taxon>Pseudomonadota</taxon>
        <taxon>Gammaproteobacteria</taxon>
        <taxon>Lysobacterales</taxon>
        <taxon>Rhodanobacteraceae</taxon>
        <taxon>Fulvimonas</taxon>
    </lineage>
</organism>
<dbReference type="FunFam" id="3.40.30.10:FF:000001">
    <property type="entry name" value="Thioredoxin"/>
    <property type="match status" value="1"/>
</dbReference>
<dbReference type="PROSITE" id="PS00194">
    <property type="entry name" value="THIOREDOXIN_1"/>
    <property type="match status" value="1"/>
</dbReference>
<evidence type="ECO:0000256" key="5">
    <source>
        <dbReference type="ARBA" id="ARBA00023284"/>
    </source>
</evidence>
<dbReference type="PANTHER" id="PTHR45663:SF11">
    <property type="entry name" value="GEO12009P1"/>
    <property type="match status" value="1"/>
</dbReference>
<keyword evidence="2" id="KW-0813">Transport</keyword>
<evidence type="ECO:0000256" key="1">
    <source>
        <dbReference type="ARBA" id="ARBA00008987"/>
    </source>
</evidence>
<evidence type="ECO:0000256" key="4">
    <source>
        <dbReference type="ARBA" id="ARBA00023157"/>
    </source>
</evidence>
<proteinExistence type="inferred from homology"/>
<dbReference type="OrthoDB" id="9790390at2"/>
<dbReference type="CDD" id="cd02947">
    <property type="entry name" value="TRX_family"/>
    <property type="match status" value="1"/>
</dbReference>
<dbReference type="GO" id="GO:0015035">
    <property type="term" value="F:protein-disulfide reductase activity"/>
    <property type="evidence" value="ECO:0007669"/>
    <property type="project" value="UniProtKB-UniRule"/>
</dbReference>
<name>A0A316II04_9GAMM</name>
<evidence type="ECO:0000313" key="8">
    <source>
        <dbReference type="EMBL" id="PWK92084.1"/>
    </source>
</evidence>
<dbReference type="EMBL" id="QGHC01000003">
    <property type="protein sequence ID" value="PWK92084.1"/>
    <property type="molecule type" value="Genomic_DNA"/>
</dbReference>
<keyword evidence="5" id="KW-0676">Redox-active center</keyword>
<accession>A0A316II04</accession>